<dbReference type="EMBL" id="NVYO01000001">
    <property type="protein sequence ID" value="PBQ23436.1"/>
    <property type="molecule type" value="Genomic_DNA"/>
</dbReference>
<proteinExistence type="predicted"/>
<dbReference type="EMBL" id="CP021456">
    <property type="protein sequence ID" value="AWP46351.1"/>
    <property type="molecule type" value="Genomic_DNA"/>
</dbReference>
<dbReference type="Proteomes" id="UP000217918">
    <property type="component" value="Unassembled WGS sequence"/>
</dbReference>
<protein>
    <recommendedName>
        <fullName evidence="1">Cyanophage baseplate Pam3 plug gp18 domain-containing protein</fullName>
    </recommendedName>
</protein>
<evidence type="ECO:0000313" key="4">
    <source>
        <dbReference type="Proteomes" id="UP000217918"/>
    </source>
</evidence>
<dbReference type="AlphaFoldDB" id="A0A2A3TXR2"/>
<sequence length="128" mass="14442">MPVRPYIDFDVDDLPETFEQDLDGTTYLISLTYNDEGDFFVFTLMEDDETPIVSEKLILNQPLFQEFPPDERLPTTPLVPMDESGQAKRVSIDNFMDTVFLCEDVLPNDGTDIGELPIDGDWTGGLDG</sequence>
<dbReference type="RefSeq" id="WP_047020993.1">
    <property type="nucleotide sequence ID" value="NZ_CABMJF010000002.1"/>
</dbReference>
<reference evidence="2" key="1">
    <citation type="submission" date="2017-05" db="EMBL/GenBank/DDBJ databases">
        <authorList>
            <person name="Song R."/>
            <person name="Chenine A.L."/>
            <person name="Ruprecht R.M."/>
        </authorList>
    </citation>
    <scope>NUCLEOTIDE SEQUENCE [LARGE SCALE GENOMIC DNA]</scope>
    <source>
        <strain evidence="2">ZLB004</strain>
    </source>
</reference>
<reference evidence="3 4" key="2">
    <citation type="submission" date="2017-09" db="EMBL/GenBank/DDBJ databases">
        <title>Genome sequence of Lactobacillus brevis D7.</title>
        <authorList>
            <person name="Kwon M.-S."/>
            <person name="Lim S.K."/>
            <person name="Choi H.-J."/>
        </authorList>
    </citation>
    <scope>NUCLEOTIDE SEQUENCE [LARGE SCALE GENOMIC DNA]</scope>
    <source>
        <strain evidence="3 4">D7</strain>
    </source>
</reference>
<feature type="domain" description="Cyanophage baseplate Pam3 plug gp18" evidence="1">
    <location>
        <begin position="6"/>
        <end position="102"/>
    </location>
</feature>
<organism evidence="3 4">
    <name type="scientific">Levilactobacillus brevis</name>
    <name type="common">Lactobacillus brevis</name>
    <dbReference type="NCBI Taxonomy" id="1580"/>
    <lineage>
        <taxon>Bacteria</taxon>
        <taxon>Bacillati</taxon>
        <taxon>Bacillota</taxon>
        <taxon>Bacilli</taxon>
        <taxon>Lactobacillales</taxon>
        <taxon>Lactobacillaceae</taxon>
        <taxon>Levilactobacillus</taxon>
    </lineage>
</organism>
<gene>
    <name evidence="2" type="ORF">CCS05_05195</name>
    <name evidence="3" type="ORF">CNR29_05220</name>
</gene>
<evidence type="ECO:0000259" key="1">
    <source>
        <dbReference type="Pfam" id="PF22479"/>
    </source>
</evidence>
<accession>A0A2A3TXR2</accession>
<name>A0A2A3TXR2_LEVBR</name>
<dbReference type="InterPro" id="IPR054252">
    <property type="entry name" value="Pam3_gp18"/>
</dbReference>
<evidence type="ECO:0000313" key="3">
    <source>
        <dbReference type="EMBL" id="PBQ23436.1"/>
    </source>
</evidence>
<dbReference type="Pfam" id="PF22479">
    <property type="entry name" value="Pam3_gp18"/>
    <property type="match status" value="1"/>
</dbReference>
<evidence type="ECO:0000313" key="2">
    <source>
        <dbReference type="EMBL" id="AWP46351.1"/>
    </source>
</evidence>